<feature type="transmembrane region" description="Helical" evidence="7">
    <location>
        <begin position="245"/>
        <end position="264"/>
    </location>
</feature>
<feature type="transmembrane region" description="Helical" evidence="7">
    <location>
        <begin position="112"/>
        <end position="132"/>
    </location>
</feature>
<dbReference type="GO" id="GO:0022857">
    <property type="term" value="F:transmembrane transporter activity"/>
    <property type="evidence" value="ECO:0007669"/>
    <property type="project" value="InterPro"/>
</dbReference>
<dbReference type="OrthoDB" id="3865324at2"/>
<feature type="transmembrane region" description="Helical" evidence="7">
    <location>
        <begin position="144"/>
        <end position="163"/>
    </location>
</feature>
<evidence type="ECO:0000256" key="2">
    <source>
        <dbReference type="ARBA" id="ARBA00022448"/>
    </source>
</evidence>
<proteinExistence type="predicted"/>
<comment type="subcellular location">
    <subcellularLocation>
        <location evidence="1">Cell membrane</location>
        <topology evidence="1">Multi-pass membrane protein</topology>
    </subcellularLocation>
</comment>
<keyword evidence="9" id="KW-1185">Reference proteome</keyword>
<feature type="transmembrane region" description="Helical" evidence="7">
    <location>
        <begin position="374"/>
        <end position="399"/>
    </location>
</feature>
<evidence type="ECO:0000256" key="1">
    <source>
        <dbReference type="ARBA" id="ARBA00004651"/>
    </source>
</evidence>
<evidence type="ECO:0000256" key="5">
    <source>
        <dbReference type="ARBA" id="ARBA00022989"/>
    </source>
</evidence>
<dbReference type="RefSeq" id="WP_122978173.1">
    <property type="nucleotide sequence ID" value="NZ_BOMX01000134.1"/>
</dbReference>
<keyword evidence="3" id="KW-1003">Cell membrane</keyword>
<dbReference type="Gene3D" id="1.20.1250.20">
    <property type="entry name" value="MFS general substrate transporter like domains"/>
    <property type="match status" value="1"/>
</dbReference>
<comment type="caution">
    <text evidence="8">The sequence shown here is derived from an EMBL/GenBank/DDBJ whole genome shotgun (WGS) entry which is preliminary data.</text>
</comment>
<evidence type="ECO:0000256" key="6">
    <source>
        <dbReference type="ARBA" id="ARBA00023136"/>
    </source>
</evidence>
<accession>A0A561VIJ9</accession>
<evidence type="ECO:0000313" key="9">
    <source>
        <dbReference type="Proteomes" id="UP000320239"/>
    </source>
</evidence>
<feature type="transmembrane region" description="Helical" evidence="7">
    <location>
        <begin position="82"/>
        <end position="106"/>
    </location>
</feature>
<dbReference type="GO" id="GO:0005886">
    <property type="term" value="C:plasma membrane"/>
    <property type="evidence" value="ECO:0007669"/>
    <property type="project" value="UniProtKB-SubCell"/>
</dbReference>
<feature type="transmembrane region" description="Helical" evidence="7">
    <location>
        <begin position="284"/>
        <end position="301"/>
    </location>
</feature>
<keyword evidence="2" id="KW-0813">Transport</keyword>
<dbReference type="AlphaFoldDB" id="A0A561VIJ9"/>
<protein>
    <submittedName>
        <fullName evidence="8">MFS transporter</fullName>
    </submittedName>
</protein>
<feature type="transmembrane region" description="Helical" evidence="7">
    <location>
        <begin position="307"/>
        <end position="325"/>
    </location>
</feature>
<evidence type="ECO:0000256" key="4">
    <source>
        <dbReference type="ARBA" id="ARBA00022692"/>
    </source>
</evidence>
<feature type="transmembrane region" description="Helical" evidence="7">
    <location>
        <begin position="52"/>
        <end position="70"/>
    </location>
</feature>
<evidence type="ECO:0000313" key="8">
    <source>
        <dbReference type="EMBL" id="TWG11450.1"/>
    </source>
</evidence>
<evidence type="ECO:0000256" key="7">
    <source>
        <dbReference type="SAM" id="Phobius"/>
    </source>
</evidence>
<dbReference type="EMBL" id="VIWY01000006">
    <property type="protein sequence ID" value="TWG11450.1"/>
    <property type="molecule type" value="Genomic_DNA"/>
</dbReference>
<organism evidence="8 9">
    <name type="scientific">Actinoplanes teichomyceticus</name>
    <dbReference type="NCBI Taxonomy" id="1867"/>
    <lineage>
        <taxon>Bacteria</taxon>
        <taxon>Bacillati</taxon>
        <taxon>Actinomycetota</taxon>
        <taxon>Actinomycetes</taxon>
        <taxon>Micromonosporales</taxon>
        <taxon>Micromonosporaceae</taxon>
        <taxon>Actinoplanes</taxon>
    </lineage>
</organism>
<keyword evidence="4 7" id="KW-0812">Transmembrane</keyword>
<gene>
    <name evidence="8" type="ORF">FHX34_106180</name>
</gene>
<reference evidence="8 9" key="1">
    <citation type="submission" date="2019-06" db="EMBL/GenBank/DDBJ databases">
        <title>Sequencing the genomes of 1000 actinobacteria strains.</title>
        <authorList>
            <person name="Klenk H.-P."/>
        </authorList>
    </citation>
    <scope>NUCLEOTIDE SEQUENCE [LARGE SCALE GENOMIC DNA]</scope>
    <source>
        <strain evidence="8 9">DSM 43866</strain>
    </source>
</reference>
<name>A0A561VIJ9_ACTTI</name>
<dbReference type="Pfam" id="PF07690">
    <property type="entry name" value="MFS_1"/>
    <property type="match status" value="1"/>
</dbReference>
<dbReference type="InterPro" id="IPR011701">
    <property type="entry name" value="MFS"/>
</dbReference>
<dbReference type="PANTHER" id="PTHR23517">
    <property type="entry name" value="RESISTANCE PROTEIN MDTM, PUTATIVE-RELATED-RELATED"/>
    <property type="match status" value="1"/>
</dbReference>
<keyword evidence="6 7" id="KW-0472">Membrane</keyword>
<dbReference type="PANTHER" id="PTHR23517:SF2">
    <property type="entry name" value="MULTIDRUG RESISTANCE PROTEIN MDTH"/>
    <property type="match status" value="1"/>
</dbReference>
<keyword evidence="5 7" id="KW-1133">Transmembrane helix</keyword>
<feature type="transmembrane region" description="Helical" evidence="7">
    <location>
        <begin position="214"/>
        <end position="239"/>
    </location>
</feature>
<dbReference type="InterPro" id="IPR050171">
    <property type="entry name" value="MFS_Transporters"/>
</dbReference>
<sequence>MNRAILRRVLPEPGPGRHMVVATLLISIGFSLYSSASVLYFHQHVGFPTGRIGLALTIAATVSLLVQVPLGHLADRYGPREVTIVMETLVGLALIGLCLVTSLAAFTVLVSIIAIAETGVVFSALLAGVLGREDRVRISAHMRSVFNGGFALGAGLGGVILAVDSRAVYLAALGGYGVVRLVIAAARFRLPHVPPVPRQAAGAPKRSALRDVPYVVLGQVSNVYVLCDKILLVGIPLWIVGHTRAPASLVAVLLGISTGMVTLLQVRASRGAGTVAGAGRLQTWSLLSTAVCCVLIGVSAWGGDAWVSAGILLAAVIVLTLGEMWGSAAEWELRFELADQSAQGQWGAVFGLGNAVPNILGPLMVTALVERFLFGGWLALAALFAVVALLSGPAVRWAVRTRDRYTTRPDVPAAAEAA</sequence>
<dbReference type="InterPro" id="IPR036259">
    <property type="entry name" value="MFS_trans_sf"/>
</dbReference>
<evidence type="ECO:0000256" key="3">
    <source>
        <dbReference type="ARBA" id="ARBA00022475"/>
    </source>
</evidence>
<dbReference type="SUPFAM" id="SSF103473">
    <property type="entry name" value="MFS general substrate transporter"/>
    <property type="match status" value="1"/>
</dbReference>
<feature type="transmembrane region" description="Helical" evidence="7">
    <location>
        <begin position="169"/>
        <end position="188"/>
    </location>
</feature>
<feature type="transmembrane region" description="Helical" evidence="7">
    <location>
        <begin position="346"/>
        <end position="368"/>
    </location>
</feature>
<dbReference type="Proteomes" id="UP000320239">
    <property type="component" value="Unassembled WGS sequence"/>
</dbReference>
<feature type="transmembrane region" description="Helical" evidence="7">
    <location>
        <begin position="20"/>
        <end position="40"/>
    </location>
</feature>